<dbReference type="SUPFAM" id="SSF50104">
    <property type="entry name" value="Translation proteins SH3-like domain"/>
    <property type="match status" value="1"/>
</dbReference>
<dbReference type="SMART" id="SM01185">
    <property type="entry name" value="EFP"/>
    <property type="match status" value="1"/>
</dbReference>
<feature type="domain" description="Translation elongation factor P/YeiP central" evidence="3">
    <location>
        <begin position="68"/>
        <end position="122"/>
    </location>
</feature>
<dbReference type="SMART" id="SM00841">
    <property type="entry name" value="Elong-fact-P_C"/>
    <property type="match status" value="1"/>
</dbReference>
<accession>A0A1F7IK09</accession>
<dbReference type="Gene3D" id="2.40.50.140">
    <property type="entry name" value="Nucleic acid-binding proteins"/>
    <property type="match status" value="2"/>
</dbReference>
<dbReference type="InterPro" id="IPR015365">
    <property type="entry name" value="Elong-fact-P_C"/>
</dbReference>
<name>A0A1F7IK09_9BACT</name>
<dbReference type="InterPro" id="IPR013852">
    <property type="entry name" value="Transl_elong_P/YeiP_CS"/>
</dbReference>
<dbReference type="CDD" id="cd05794">
    <property type="entry name" value="S1_EF-P_repeat_2"/>
    <property type="match status" value="1"/>
</dbReference>
<dbReference type="GO" id="GO:0005829">
    <property type="term" value="C:cytosol"/>
    <property type="evidence" value="ECO:0007669"/>
    <property type="project" value="UniProtKB-ARBA"/>
</dbReference>
<dbReference type="InterPro" id="IPR008991">
    <property type="entry name" value="Translation_prot_SH3-like_sf"/>
</dbReference>
<reference evidence="4 5" key="1">
    <citation type="journal article" date="2016" name="Nat. Commun.">
        <title>Thousands of microbial genomes shed light on interconnected biogeochemical processes in an aquifer system.</title>
        <authorList>
            <person name="Anantharaman K."/>
            <person name="Brown C.T."/>
            <person name="Hug L.A."/>
            <person name="Sharon I."/>
            <person name="Castelle C.J."/>
            <person name="Probst A.J."/>
            <person name="Thomas B.C."/>
            <person name="Singh A."/>
            <person name="Wilkins M.J."/>
            <person name="Karaoz U."/>
            <person name="Brodie E.L."/>
            <person name="Williams K.H."/>
            <person name="Hubbard S.S."/>
            <person name="Banfield J.F."/>
        </authorList>
    </citation>
    <scope>NUCLEOTIDE SEQUENCE [LARGE SCALE GENOMIC DNA]</scope>
</reference>
<evidence type="ECO:0000259" key="3">
    <source>
        <dbReference type="SMART" id="SM01185"/>
    </source>
</evidence>
<evidence type="ECO:0000256" key="1">
    <source>
        <dbReference type="ARBA" id="ARBA00009479"/>
    </source>
</evidence>
<dbReference type="PANTHER" id="PTHR30053">
    <property type="entry name" value="ELONGATION FACTOR P"/>
    <property type="match status" value="1"/>
</dbReference>
<gene>
    <name evidence="4" type="ORF">A2957_02995</name>
</gene>
<comment type="similarity">
    <text evidence="1">Belongs to the elongation factor P family.</text>
</comment>
<dbReference type="SUPFAM" id="SSF50249">
    <property type="entry name" value="Nucleic acid-binding proteins"/>
    <property type="match status" value="2"/>
</dbReference>
<feature type="domain" description="Elongation factor P C-terminal" evidence="2">
    <location>
        <begin position="130"/>
        <end position="185"/>
    </location>
</feature>
<dbReference type="Pfam" id="PF08207">
    <property type="entry name" value="EFP_N"/>
    <property type="match status" value="1"/>
</dbReference>
<dbReference type="STRING" id="1802060.A2957_02995"/>
<evidence type="ECO:0008006" key="6">
    <source>
        <dbReference type="Google" id="ProtNLM"/>
    </source>
</evidence>
<dbReference type="PIRSF" id="PIRSF005901">
    <property type="entry name" value="EF-P"/>
    <property type="match status" value="1"/>
</dbReference>
<dbReference type="Proteomes" id="UP000179072">
    <property type="component" value="Unassembled WGS sequence"/>
</dbReference>
<dbReference type="InterPro" id="IPR001059">
    <property type="entry name" value="Transl_elong_P/YeiP_cen"/>
</dbReference>
<evidence type="ECO:0000313" key="5">
    <source>
        <dbReference type="Proteomes" id="UP000179072"/>
    </source>
</evidence>
<organism evidence="4 5">
    <name type="scientific">Candidatus Roizmanbacteria bacterium RIFCSPLOWO2_01_FULL_38_11</name>
    <dbReference type="NCBI Taxonomy" id="1802060"/>
    <lineage>
        <taxon>Bacteria</taxon>
        <taxon>Candidatus Roizmaniibacteriota</taxon>
    </lineage>
</organism>
<evidence type="ECO:0000259" key="2">
    <source>
        <dbReference type="SMART" id="SM00841"/>
    </source>
</evidence>
<dbReference type="NCBIfam" id="NF001810">
    <property type="entry name" value="PRK00529.1"/>
    <property type="match status" value="1"/>
</dbReference>
<dbReference type="EMBL" id="MGAK01000033">
    <property type="protein sequence ID" value="OGK43691.1"/>
    <property type="molecule type" value="Genomic_DNA"/>
</dbReference>
<comment type="caution">
    <text evidence="4">The sequence shown here is derived from an EMBL/GenBank/DDBJ whole genome shotgun (WGS) entry which is preliminary data.</text>
</comment>
<protein>
    <recommendedName>
        <fullName evidence="6">Elongation factor P</fullName>
    </recommendedName>
</protein>
<proteinExistence type="inferred from homology"/>
<dbReference type="Pfam" id="PF09285">
    <property type="entry name" value="Elong-fact-P_C"/>
    <property type="match status" value="1"/>
</dbReference>
<dbReference type="InterPro" id="IPR014722">
    <property type="entry name" value="Rib_uL2_dom2"/>
</dbReference>
<dbReference type="GO" id="GO:0043043">
    <property type="term" value="P:peptide biosynthetic process"/>
    <property type="evidence" value="ECO:0007669"/>
    <property type="project" value="InterPro"/>
</dbReference>
<dbReference type="PANTHER" id="PTHR30053:SF14">
    <property type="entry name" value="TRANSLATION ELONGATION FACTOR KOW-LIKE DOMAIN-CONTAINING PROTEIN"/>
    <property type="match status" value="1"/>
</dbReference>
<dbReference type="PROSITE" id="PS01275">
    <property type="entry name" value="EFP"/>
    <property type="match status" value="1"/>
</dbReference>
<dbReference type="InterPro" id="IPR012340">
    <property type="entry name" value="NA-bd_OB-fold"/>
</dbReference>
<dbReference type="GO" id="GO:0003746">
    <property type="term" value="F:translation elongation factor activity"/>
    <property type="evidence" value="ECO:0007669"/>
    <property type="project" value="InterPro"/>
</dbReference>
<sequence>MKLKASGVSKGDFVDLNGQMFQIQKVEHNFRGRGSSNLRFYMKNVKSGGTIDKTFGPDNILEQLTVDTVQMQYLYKDSEHLTFMNEQTYEQFELPIEAAEPYVDYIKDGQSIYLLVHDGQAIAMRAPQTARLLVTDAEDAVKGNTAMTAKKLVTVETGAKVYVPLFIKKGDMVAINPETGDYIERVN</sequence>
<dbReference type="Pfam" id="PF01132">
    <property type="entry name" value="EFP"/>
    <property type="match status" value="1"/>
</dbReference>
<dbReference type="Gene3D" id="2.30.30.30">
    <property type="match status" value="1"/>
</dbReference>
<dbReference type="FunFam" id="2.40.50.140:FF:000004">
    <property type="entry name" value="Elongation factor P"/>
    <property type="match status" value="1"/>
</dbReference>
<dbReference type="InterPro" id="IPR013185">
    <property type="entry name" value="Transl_elong_KOW-like"/>
</dbReference>
<dbReference type="InterPro" id="IPR020599">
    <property type="entry name" value="Transl_elong_fac_P/YeiP"/>
</dbReference>
<dbReference type="AlphaFoldDB" id="A0A1F7IK09"/>
<evidence type="ECO:0000313" key="4">
    <source>
        <dbReference type="EMBL" id="OGK43691.1"/>
    </source>
</evidence>